<dbReference type="PROSITE" id="PS50850">
    <property type="entry name" value="MFS"/>
    <property type="match status" value="1"/>
</dbReference>
<keyword evidence="9" id="KW-1185">Reference proteome</keyword>
<feature type="transmembrane region" description="Helical" evidence="6">
    <location>
        <begin position="221"/>
        <end position="237"/>
    </location>
</feature>
<evidence type="ECO:0000313" key="8">
    <source>
        <dbReference type="EMBL" id="TWT79600.1"/>
    </source>
</evidence>
<dbReference type="InterPro" id="IPR036259">
    <property type="entry name" value="MFS_trans_sf"/>
</dbReference>
<comment type="caution">
    <text evidence="8">The sequence shown here is derived from an EMBL/GenBank/DDBJ whole genome shotgun (WGS) entry which is preliminary data.</text>
</comment>
<dbReference type="SUPFAM" id="SSF103473">
    <property type="entry name" value="MFS general substrate transporter"/>
    <property type="match status" value="1"/>
</dbReference>
<protein>
    <submittedName>
        <fullName evidence="8">Vacuole effluxer Atg22 like protein</fullName>
    </submittedName>
</protein>
<feature type="transmembrane region" description="Helical" evidence="6">
    <location>
        <begin position="7"/>
        <end position="26"/>
    </location>
</feature>
<dbReference type="AlphaFoldDB" id="A0A5C5YXK0"/>
<evidence type="ECO:0000313" key="9">
    <source>
        <dbReference type="Proteomes" id="UP000315010"/>
    </source>
</evidence>
<feature type="domain" description="Major facilitator superfamily (MFS) profile" evidence="7">
    <location>
        <begin position="225"/>
        <end position="424"/>
    </location>
</feature>
<evidence type="ECO:0000256" key="2">
    <source>
        <dbReference type="ARBA" id="ARBA00022448"/>
    </source>
</evidence>
<feature type="transmembrane region" description="Helical" evidence="6">
    <location>
        <begin position="351"/>
        <end position="376"/>
    </location>
</feature>
<feature type="transmembrane region" description="Helical" evidence="6">
    <location>
        <begin position="263"/>
        <end position="281"/>
    </location>
</feature>
<keyword evidence="3 6" id="KW-0812">Transmembrane</keyword>
<dbReference type="Proteomes" id="UP000315010">
    <property type="component" value="Unassembled WGS sequence"/>
</dbReference>
<feature type="transmembrane region" description="Helical" evidence="6">
    <location>
        <begin position="382"/>
        <end position="401"/>
    </location>
</feature>
<dbReference type="Pfam" id="PF11700">
    <property type="entry name" value="ATG22"/>
    <property type="match status" value="1"/>
</dbReference>
<dbReference type="PANTHER" id="PTHR23519:SF1">
    <property type="entry name" value="AUTOPHAGY-RELATED PROTEIN 22"/>
    <property type="match status" value="1"/>
</dbReference>
<dbReference type="InterPro" id="IPR020846">
    <property type="entry name" value="MFS_dom"/>
</dbReference>
<proteinExistence type="predicted"/>
<dbReference type="InterPro" id="IPR050495">
    <property type="entry name" value="ATG22/LtaA_families"/>
</dbReference>
<keyword evidence="4 6" id="KW-1133">Transmembrane helix</keyword>
<dbReference type="GO" id="GO:0022857">
    <property type="term" value="F:transmembrane transporter activity"/>
    <property type="evidence" value="ECO:0007669"/>
    <property type="project" value="InterPro"/>
</dbReference>
<feature type="transmembrane region" description="Helical" evidence="6">
    <location>
        <begin position="70"/>
        <end position="88"/>
    </location>
</feature>
<feature type="transmembrane region" description="Helical" evidence="6">
    <location>
        <begin position="94"/>
        <end position="117"/>
    </location>
</feature>
<evidence type="ECO:0000256" key="5">
    <source>
        <dbReference type="ARBA" id="ARBA00023136"/>
    </source>
</evidence>
<dbReference type="Gene3D" id="1.20.1250.20">
    <property type="entry name" value="MFS general substrate transporter like domains"/>
    <property type="match status" value="2"/>
</dbReference>
<evidence type="ECO:0000256" key="3">
    <source>
        <dbReference type="ARBA" id="ARBA00022692"/>
    </source>
</evidence>
<evidence type="ECO:0000259" key="7">
    <source>
        <dbReference type="PROSITE" id="PS50850"/>
    </source>
</evidence>
<dbReference type="EMBL" id="SJPJ01000001">
    <property type="protein sequence ID" value="TWT79600.1"/>
    <property type="molecule type" value="Genomic_DNA"/>
</dbReference>
<evidence type="ECO:0000256" key="4">
    <source>
        <dbReference type="ARBA" id="ARBA00022989"/>
    </source>
</evidence>
<feature type="transmembrane region" description="Helical" evidence="6">
    <location>
        <begin position="171"/>
        <end position="190"/>
    </location>
</feature>
<keyword evidence="2" id="KW-0813">Transport</keyword>
<reference evidence="8 9" key="1">
    <citation type="submission" date="2019-02" db="EMBL/GenBank/DDBJ databases">
        <title>Deep-cultivation of Planctomycetes and their phenomic and genomic characterization uncovers novel biology.</title>
        <authorList>
            <person name="Wiegand S."/>
            <person name="Jogler M."/>
            <person name="Boedeker C."/>
            <person name="Pinto D."/>
            <person name="Vollmers J."/>
            <person name="Rivas-Marin E."/>
            <person name="Kohn T."/>
            <person name="Peeters S.H."/>
            <person name="Heuer A."/>
            <person name="Rast P."/>
            <person name="Oberbeckmann S."/>
            <person name="Bunk B."/>
            <person name="Jeske O."/>
            <person name="Meyerdierks A."/>
            <person name="Storesund J.E."/>
            <person name="Kallscheuer N."/>
            <person name="Luecker S."/>
            <person name="Lage O.M."/>
            <person name="Pohl T."/>
            <person name="Merkel B.J."/>
            <person name="Hornburger P."/>
            <person name="Mueller R.-W."/>
            <person name="Bruemmer F."/>
            <person name="Labrenz M."/>
            <person name="Spormann A.M."/>
            <person name="Op Den Camp H."/>
            <person name="Overmann J."/>
            <person name="Amann R."/>
            <person name="Jetten M.S.M."/>
            <person name="Mascher T."/>
            <person name="Medema M.H."/>
            <person name="Devos D.P."/>
            <person name="Kaster A.-K."/>
            <person name="Ovreas L."/>
            <person name="Rohde M."/>
            <person name="Galperin M.Y."/>
            <person name="Jogler C."/>
        </authorList>
    </citation>
    <scope>NUCLEOTIDE SEQUENCE [LARGE SCALE GENOMIC DNA]</scope>
    <source>
        <strain evidence="8 9">CA13</strain>
    </source>
</reference>
<comment type="subcellular location">
    <subcellularLocation>
        <location evidence="1">Endomembrane system</location>
        <topology evidence="1">Multi-pass membrane protein</topology>
    </subcellularLocation>
</comment>
<dbReference type="InterPro" id="IPR024671">
    <property type="entry name" value="Atg22-like"/>
</dbReference>
<feature type="transmembrane region" description="Helical" evidence="6">
    <location>
        <begin position="317"/>
        <end position="339"/>
    </location>
</feature>
<sequence length="424" mass="45944">MYDWANSAYTTLLITVLVAYIQRVVFPVEQWGYTGAVVWAWGISLSMFLGAVLSPLVGAIADARASKRRWLAATALSGAVASILLGIVPPQMYVVIVILFVMANLMLELSLGIYNGFLPEIVDEKQINSASSWGYGLGYLGGGIALLIAMMILQFGHLLGIETMSARLRCSLVLMGIWWGIFSLPAIVVLRDQPNKHAEQRSIRDAIRHSFGDVLQTLRSLRVNVPLALFLVGFLFYNDGVQTIISQASTFALQELSFPEAELMAVILMIQFLALPGALVIGKCADWFGQKRTLLATLAVWIGVLVAALFIASKIGFWGMAVVVAFVLGGTQSVSRSLMATMTPMGESAKYFGFFNLSGKATSFLGTFLFGLIVATSGSSRLAIFGLLPLFVIGMGLLWMMKDGHVDEAPRSPRNAKSLKDAVP</sequence>
<evidence type="ECO:0000256" key="6">
    <source>
        <dbReference type="SAM" id="Phobius"/>
    </source>
</evidence>
<dbReference type="PANTHER" id="PTHR23519">
    <property type="entry name" value="AUTOPHAGY-RELATED PROTEIN 22"/>
    <property type="match status" value="1"/>
</dbReference>
<gene>
    <name evidence="8" type="ORF">CA13_10040</name>
</gene>
<feature type="transmembrane region" description="Helical" evidence="6">
    <location>
        <begin position="38"/>
        <end position="58"/>
    </location>
</feature>
<dbReference type="GO" id="GO:0012505">
    <property type="term" value="C:endomembrane system"/>
    <property type="evidence" value="ECO:0007669"/>
    <property type="project" value="UniProtKB-SubCell"/>
</dbReference>
<feature type="transmembrane region" description="Helical" evidence="6">
    <location>
        <begin position="137"/>
        <end position="159"/>
    </location>
</feature>
<organism evidence="8 9">
    <name type="scientific">Novipirellula herctigrandis</name>
    <dbReference type="NCBI Taxonomy" id="2527986"/>
    <lineage>
        <taxon>Bacteria</taxon>
        <taxon>Pseudomonadati</taxon>
        <taxon>Planctomycetota</taxon>
        <taxon>Planctomycetia</taxon>
        <taxon>Pirellulales</taxon>
        <taxon>Pirellulaceae</taxon>
        <taxon>Novipirellula</taxon>
    </lineage>
</organism>
<evidence type="ECO:0000256" key="1">
    <source>
        <dbReference type="ARBA" id="ARBA00004127"/>
    </source>
</evidence>
<name>A0A5C5YXK0_9BACT</name>
<feature type="transmembrane region" description="Helical" evidence="6">
    <location>
        <begin position="293"/>
        <end position="311"/>
    </location>
</feature>
<keyword evidence="5 6" id="KW-0472">Membrane</keyword>
<accession>A0A5C5YXK0</accession>